<name>A0A176XIY6_AGRTU</name>
<dbReference type="InterPro" id="IPR036388">
    <property type="entry name" value="WH-like_DNA-bd_sf"/>
</dbReference>
<keyword evidence="4" id="KW-0238">DNA-binding</keyword>
<dbReference type="PRINTS" id="PR00598">
    <property type="entry name" value="HTHMARR"/>
</dbReference>
<gene>
    <name evidence="7" type="ORF">A7J57_20855</name>
</gene>
<dbReference type="Proteomes" id="UP000077098">
    <property type="component" value="Unassembled WGS sequence"/>
</dbReference>
<evidence type="ECO:0000313" key="7">
    <source>
        <dbReference type="EMBL" id="OAE49022.1"/>
    </source>
</evidence>
<dbReference type="InterPro" id="IPR055166">
    <property type="entry name" value="Transc_reg_Sar_Rot_HTH"/>
</dbReference>
<evidence type="ECO:0000313" key="8">
    <source>
        <dbReference type="Proteomes" id="UP000077098"/>
    </source>
</evidence>
<dbReference type="InterPro" id="IPR039422">
    <property type="entry name" value="MarR/SlyA-like"/>
</dbReference>
<sequence>MTEPRNDPPPLQDQLCYAIYTAGIAIQRAYKPFLDELGLTYPQYLVLNVLWAEDDQSVVSIADQLALESSTLTPLLKRLEVAGHVRRERNLSNERQVLVTLTDQGRAMQHKAGCLSDALLAASTQTPPELAALNKDVRHLRDAIYSQIGGWAPPA</sequence>
<comment type="caution">
    <text evidence="7">The sequence shown here is derived from an EMBL/GenBank/DDBJ whole genome shotgun (WGS) entry which is preliminary data.</text>
</comment>
<dbReference type="SUPFAM" id="SSF46785">
    <property type="entry name" value="Winged helix' DNA-binding domain"/>
    <property type="match status" value="1"/>
</dbReference>
<dbReference type="RefSeq" id="WP_063947666.1">
    <property type="nucleotide sequence ID" value="NZ_LXPS01000004.1"/>
</dbReference>
<dbReference type="PROSITE" id="PS50995">
    <property type="entry name" value="HTH_MARR_2"/>
    <property type="match status" value="1"/>
</dbReference>
<dbReference type="EMBL" id="LXPS01000004">
    <property type="protein sequence ID" value="OAE49022.1"/>
    <property type="molecule type" value="Genomic_DNA"/>
</dbReference>
<keyword evidence="3" id="KW-0805">Transcription regulation</keyword>
<keyword evidence="2" id="KW-0963">Cytoplasm</keyword>
<reference evidence="7 8" key="1">
    <citation type="submission" date="2016-05" db="EMBL/GenBank/DDBJ databases">
        <authorList>
            <person name="Lavstsen T."/>
            <person name="Jespersen J.S."/>
        </authorList>
    </citation>
    <scope>NUCLEOTIDE SEQUENCE [LARGE SCALE GENOMIC DNA]</scope>
    <source>
        <strain evidence="7 8">KCJ1736</strain>
    </source>
</reference>
<dbReference type="InterPro" id="IPR036390">
    <property type="entry name" value="WH_DNA-bd_sf"/>
</dbReference>
<accession>A0A176XIY6</accession>
<proteinExistence type="predicted"/>
<comment type="subcellular location">
    <subcellularLocation>
        <location evidence="1">Cytoplasm</location>
    </subcellularLocation>
</comment>
<dbReference type="GO" id="GO:0006950">
    <property type="term" value="P:response to stress"/>
    <property type="evidence" value="ECO:0007669"/>
    <property type="project" value="TreeGrafter"/>
</dbReference>
<dbReference type="Pfam" id="PF22381">
    <property type="entry name" value="Staph_reg_Sar_Rot"/>
    <property type="match status" value="1"/>
</dbReference>
<evidence type="ECO:0000256" key="4">
    <source>
        <dbReference type="ARBA" id="ARBA00023125"/>
    </source>
</evidence>
<dbReference type="GO" id="GO:0003677">
    <property type="term" value="F:DNA binding"/>
    <property type="evidence" value="ECO:0007669"/>
    <property type="project" value="UniProtKB-KW"/>
</dbReference>
<dbReference type="AlphaFoldDB" id="A0A176XIY6"/>
<dbReference type="PANTHER" id="PTHR33164:SF5">
    <property type="entry name" value="ORGANIC HYDROPEROXIDE RESISTANCE TRANSCRIPTIONAL REGULATOR"/>
    <property type="match status" value="1"/>
</dbReference>
<dbReference type="GO" id="GO:0003700">
    <property type="term" value="F:DNA-binding transcription factor activity"/>
    <property type="evidence" value="ECO:0007669"/>
    <property type="project" value="InterPro"/>
</dbReference>
<dbReference type="SMART" id="SM00347">
    <property type="entry name" value="HTH_MARR"/>
    <property type="match status" value="1"/>
</dbReference>
<evidence type="ECO:0000259" key="6">
    <source>
        <dbReference type="PROSITE" id="PS50995"/>
    </source>
</evidence>
<organism evidence="7 8">
    <name type="scientific">Agrobacterium tumefaciens</name>
    <dbReference type="NCBI Taxonomy" id="358"/>
    <lineage>
        <taxon>Bacteria</taxon>
        <taxon>Pseudomonadati</taxon>
        <taxon>Pseudomonadota</taxon>
        <taxon>Alphaproteobacteria</taxon>
        <taxon>Hyphomicrobiales</taxon>
        <taxon>Rhizobiaceae</taxon>
        <taxon>Rhizobium/Agrobacterium group</taxon>
        <taxon>Agrobacterium</taxon>
        <taxon>Agrobacterium tumefaciens complex</taxon>
    </lineage>
</organism>
<keyword evidence="5" id="KW-0804">Transcription</keyword>
<evidence type="ECO:0000256" key="5">
    <source>
        <dbReference type="ARBA" id="ARBA00023163"/>
    </source>
</evidence>
<evidence type="ECO:0000256" key="3">
    <source>
        <dbReference type="ARBA" id="ARBA00023015"/>
    </source>
</evidence>
<feature type="domain" description="HTH marR-type" evidence="6">
    <location>
        <begin position="12"/>
        <end position="142"/>
    </location>
</feature>
<evidence type="ECO:0000256" key="2">
    <source>
        <dbReference type="ARBA" id="ARBA00022490"/>
    </source>
</evidence>
<dbReference type="InterPro" id="IPR000835">
    <property type="entry name" value="HTH_MarR-typ"/>
</dbReference>
<evidence type="ECO:0000256" key="1">
    <source>
        <dbReference type="ARBA" id="ARBA00004496"/>
    </source>
</evidence>
<dbReference type="GO" id="GO:0005737">
    <property type="term" value="C:cytoplasm"/>
    <property type="evidence" value="ECO:0007669"/>
    <property type="project" value="UniProtKB-SubCell"/>
</dbReference>
<dbReference type="Gene3D" id="1.10.10.10">
    <property type="entry name" value="Winged helix-like DNA-binding domain superfamily/Winged helix DNA-binding domain"/>
    <property type="match status" value="1"/>
</dbReference>
<protein>
    <submittedName>
        <fullName evidence="7">MarR family transcriptional regulator</fullName>
    </submittedName>
</protein>
<dbReference type="PANTHER" id="PTHR33164">
    <property type="entry name" value="TRANSCRIPTIONAL REGULATOR, MARR FAMILY"/>
    <property type="match status" value="1"/>
</dbReference>